<dbReference type="Proteomes" id="UP000598120">
    <property type="component" value="Unassembled WGS sequence"/>
</dbReference>
<evidence type="ECO:0000313" key="3">
    <source>
        <dbReference type="Proteomes" id="UP000598120"/>
    </source>
</evidence>
<feature type="signal peptide" evidence="1">
    <location>
        <begin position="1"/>
        <end position="18"/>
    </location>
</feature>
<feature type="chain" id="PRO_5035272375" description="Lipid-binding hydrolase" evidence="1">
    <location>
        <begin position="19"/>
        <end position="155"/>
    </location>
</feature>
<dbReference type="EMBL" id="BMIC01000001">
    <property type="protein sequence ID" value="GFZ82059.1"/>
    <property type="molecule type" value="Genomic_DNA"/>
</dbReference>
<organism evidence="2 3">
    <name type="scientific">Aquaticitalea lipolytica</name>
    <dbReference type="NCBI Taxonomy" id="1247562"/>
    <lineage>
        <taxon>Bacteria</taxon>
        <taxon>Pseudomonadati</taxon>
        <taxon>Bacteroidota</taxon>
        <taxon>Flavobacteriia</taxon>
        <taxon>Flavobacteriales</taxon>
        <taxon>Flavobacteriaceae</taxon>
        <taxon>Aquaticitalea</taxon>
    </lineage>
</organism>
<keyword evidence="3" id="KW-1185">Reference proteome</keyword>
<keyword evidence="1" id="KW-0732">Signal</keyword>
<evidence type="ECO:0008006" key="4">
    <source>
        <dbReference type="Google" id="ProtNLM"/>
    </source>
</evidence>
<dbReference type="InterPro" id="IPR046219">
    <property type="entry name" value="DUF6252"/>
</dbReference>
<gene>
    <name evidence="2" type="ORF">GCM10011531_10550</name>
</gene>
<evidence type="ECO:0000256" key="1">
    <source>
        <dbReference type="SAM" id="SignalP"/>
    </source>
</evidence>
<name>A0A8J2TMN4_9FLAO</name>
<sequence length="155" mass="16866">MKKIALLFLTMVTLLSCGNEVEFNTPGFQGNKDYNLWRATYFNATIGTNGMVTITAGNNNESMIFTVVSSNTGTYTLSDATISKANFVDFNDTVYSTSNTPDPSVTIYPEIGEIVITESTPGTLTGTFRFNAFTSDGLNSVGFNEGVFYRVPIIN</sequence>
<accession>A0A8J2TMN4</accession>
<protein>
    <recommendedName>
        <fullName evidence="4">Lipid-binding hydrolase</fullName>
    </recommendedName>
</protein>
<dbReference type="AlphaFoldDB" id="A0A8J2TMN4"/>
<comment type="caution">
    <text evidence="2">The sequence shown here is derived from an EMBL/GenBank/DDBJ whole genome shotgun (WGS) entry which is preliminary data.</text>
</comment>
<dbReference type="RefSeq" id="WP_188605260.1">
    <property type="nucleotide sequence ID" value="NZ_BMIC01000001.1"/>
</dbReference>
<evidence type="ECO:0000313" key="2">
    <source>
        <dbReference type="EMBL" id="GFZ82059.1"/>
    </source>
</evidence>
<dbReference type="Pfam" id="PF19765">
    <property type="entry name" value="DUF6252"/>
    <property type="match status" value="1"/>
</dbReference>
<reference evidence="2 3" key="1">
    <citation type="journal article" date="2014" name="Int. J. Syst. Evol. Microbiol.">
        <title>Complete genome sequence of Corynebacterium casei LMG S-19264T (=DSM 44701T), isolated from a smear-ripened cheese.</title>
        <authorList>
            <consortium name="US DOE Joint Genome Institute (JGI-PGF)"/>
            <person name="Walter F."/>
            <person name="Albersmeier A."/>
            <person name="Kalinowski J."/>
            <person name="Ruckert C."/>
        </authorList>
    </citation>
    <scope>NUCLEOTIDE SEQUENCE [LARGE SCALE GENOMIC DNA]</scope>
    <source>
        <strain evidence="2 3">CGMCC 1.15295</strain>
    </source>
</reference>
<proteinExistence type="predicted"/>
<dbReference type="PROSITE" id="PS51257">
    <property type="entry name" value="PROKAR_LIPOPROTEIN"/>
    <property type="match status" value="1"/>
</dbReference>